<protein>
    <recommendedName>
        <fullName evidence="3">Phage protein, HK97 gp10 family</fullName>
    </recommendedName>
</protein>
<dbReference type="Pfam" id="PF04883">
    <property type="entry name" value="HK97-gp10_like"/>
    <property type="match status" value="1"/>
</dbReference>
<proteinExistence type="predicted"/>
<evidence type="ECO:0008006" key="3">
    <source>
        <dbReference type="Google" id="ProtNLM"/>
    </source>
</evidence>
<keyword evidence="2" id="KW-1185">Reference proteome</keyword>
<accession>A0ABN4SGP1</accession>
<organism evidence="1 2">
    <name type="scientific">Delftia tsuruhatensis</name>
    <dbReference type="NCBI Taxonomy" id="180282"/>
    <lineage>
        <taxon>Bacteria</taxon>
        <taxon>Pseudomonadati</taxon>
        <taxon>Pseudomonadota</taxon>
        <taxon>Betaproteobacteria</taxon>
        <taxon>Burkholderiales</taxon>
        <taxon>Comamonadaceae</taxon>
        <taxon>Delftia</taxon>
    </lineage>
</organism>
<dbReference type="EMBL" id="CP017420">
    <property type="protein sequence ID" value="AOV02756.1"/>
    <property type="molecule type" value="Genomic_DNA"/>
</dbReference>
<gene>
    <name evidence="1" type="ORF">BI380_16130</name>
</gene>
<name>A0ABN4SGP1_9BURK</name>
<reference evidence="1 2" key="1">
    <citation type="submission" date="2016-09" db="EMBL/GenBank/DDBJ databases">
        <title>Complete genome sequence of Deltia acidovorans CM13 isolated from murine proximal colonic tissue.</title>
        <authorList>
            <person name="Saffarian A."/>
        </authorList>
    </citation>
    <scope>NUCLEOTIDE SEQUENCE [LARGE SCALE GENOMIC DNA]</scope>
    <source>
        <strain evidence="1 2">CM13</strain>
    </source>
</reference>
<evidence type="ECO:0000313" key="2">
    <source>
        <dbReference type="Proteomes" id="UP000095607"/>
    </source>
</evidence>
<dbReference type="NCBIfam" id="TIGR01725">
    <property type="entry name" value="phge_HK97_gp10"/>
    <property type="match status" value="1"/>
</dbReference>
<evidence type="ECO:0000313" key="1">
    <source>
        <dbReference type="EMBL" id="AOV02756.1"/>
    </source>
</evidence>
<dbReference type="RefSeq" id="WP_046238904.1">
    <property type="nucleotide sequence ID" value="NZ_CBCSDN010000052.1"/>
</dbReference>
<dbReference type="Proteomes" id="UP000095607">
    <property type="component" value="Chromosome"/>
</dbReference>
<dbReference type="InterPro" id="IPR010064">
    <property type="entry name" value="HK97-gp10_tail"/>
</dbReference>
<sequence>MKVDGLNELRRRMEALGEEMTRKIAVSATGAGARIIRNLAKQKAPIAPADYEVEGQKVPRGNLPKQIVVKQVPKSKRRLTSEHVVAVRGKRKDGYANRIGQLQEFGTVKHEPQPFMRPAFDQGKGQALDAIVKTLKRRIDKAEKEGK</sequence>